<feature type="region of interest" description="Disordered" evidence="6">
    <location>
        <begin position="442"/>
        <end position="477"/>
    </location>
</feature>
<feature type="compositionally biased region" description="Basic and acidic residues" evidence="6">
    <location>
        <begin position="875"/>
        <end position="888"/>
    </location>
</feature>
<dbReference type="Pfam" id="PF09402">
    <property type="entry name" value="MSC"/>
    <property type="match status" value="1"/>
</dbReference>
<keyword evidence="2 7" id="KW-0812">Transmembrane</keyword>
<dbReference type="Proteomes" id="UP000007014">
    <property type="component" value="Chromosome 16"/>
</dbReference>
<keyword evidence="10" id="KW-1185">Reference proteome</keyword>
<feature type="compositionally biased region" description="Polar residues" evidence="6">
    <location>
        <begin position="658"/>
        <end position="676"/>
    </location>
</feature>
<reference evidence="9 10" key="1">
    <citation type="journal article" date="2004" name="Nature">
        <title>Genome sequence of the ultrasmall unicellular red alga Cyanidioschyzon merolae 10D.</title>
        <authorList>
            <person name="Matsuzaki M."/>
            <person name="Misumi O."/>
            <person name="Shin-i T."/>
            <person name="Maruyama S."/>
            <person name="Takahara M."/>
            <person name="Miyagishima S."/>
            <person name="Mori T."/>
            <person name="Nishida K."/>
            <person name="Yagisawa F."/>
            <person name="Nishida K."/>
            <person name="Yoshida Y."/>
            <person name="Nishimura Y."/>
            <person name="Nakao S."/>
            <person name="Kobayashi T."/>
            <person name="Momoyama Y."/>
            <person name="Higashiyama T."/>
            <person name="Minoda A."/>
            <person name="Sano M."/>
            <person name="Nomoto H."/>
            <person name="Oishi K."/>
            <person name="Hayashi H."/>
            <person name="Ohta F."/>
            <person name="Nishizaka S."/>
            <person name="Haga S."/>
            <person name="Miura S."/>
            <person name="Morishita T."/>
            <person name="Kabeya Y."/>
            <person name="Terasawa K."/>
            <person name="Suzuki Y."/>
            <person name="Ishii Y."/>
            <person name="Asakawa S."/>
            <person name="Takano H."/>
            <person name="Ohta N."/>
            <person name="Kuroiwa H."/>
            <person name="Tanaka K."/>
            <person name="Shimizu N."/>
            <person name="Sugano S."/>
            <person name="Sato N."/>
            <person name="Nozaki H."/>
            <person name="Ogasawara N."/>
            <person name="Kohara Y."/>
            <person name="Kuroiwa T."/>
        </authorList>
    </citation>
    <scope>NUCLEOTIDE SEQUENCE [LARGE SCALE GENOMIC DNA]</scope>
    <source>
        <strain evidence="9 10">10D</strain>
    </source>
</reference>
<evidence type="ECO:0000256" key="5">
    <source>
        <dbReference type="ARBA" id="ARBA00023242"/>
    </source>
</evidence>
<evidence type="ECO:0000259" key="8">
    <source>
        <dbReference type="Pfam" id="PF09402"/>
    </source>
</evidence>
<feature type="region of interest" description="Disordered" evidence="6">
    <location>
        <begin position="869"/>
        <end position="942"/>
    </location>
</feature>
<dbReference type="GO" id="GO:0005637">
    <property type="term" value="C:nuclear inner membrane"/>
    <property type="evidence" value="ECO:0007669"/>
    <property type="project" value="InterPro"/>
</dbReference>
<sequence length="1117" mass="123190">MVHSPLPGSYKTFSTADEKRRVPNQRPIRKHRGWRIRALSRNAFRNLPASRLSTPMTDWKQWKVRELKQYLLEHDPSAMPAQQRPTKAELVEAVEQVHQRLQRRQKTKQNPPRALPKEEAREPRRPGPRPRQSALGDERKLPTTRAPRTPKKAERQQQDSNRGVGKSEAPERPSSSESVTATSRKTRQKRSARKTEAVQGSSGVDGSSSGRKRVRRSPLRGEEARRRLVGDDIPEDRSPDGGAWAESQHPLLWSVRPRSEAQLSPASLIQDLRRRPFSANATSTRTSSPDRHRSASPRASSTWQDTTREFRPTKQGRSPSPTVSASNGAGPSTSSGLGLREALRDVLSMVKSHDQLEPMEYVEYPEQVLPAEAESHARWHALTHQVSAVTPEAGDGASRSSLHSSPVAGRDVPWLRQPRNAAAQTKEASRITLLRDTCDPLAQSQHMPPREDVVALSTGSPGELTSGGTLAGTRSTPTRAYTVQQDEAASGFMTGSMEGTRLASLHEQVSAVLERIRAEQANLVSGPEAATSTALSRNADSLATDALHQRLGDSGAAAPAVASLENRSPGGSAAALTRGTLTVAPEPPFAQSPLQAFRTLRQNRERMPVSSAATLTGSLRGRPVHPLEQRSGDSAERSTSATTTDPTRSPGAFHASWSLPSTDAHSGDQPSISESQRYLARPETHAAVQETSAGTPGNASRVSRRDPALLGNRALEHRHWLRSHWRVLVALCLLLWFAVRIYLVLPSIPFCDSSESGSGPVLGCRPCPEHGICVGGVLTCRDGYVVLGSTCAPDRDLNRYAHIIQGQVHRLLGESAGRYRCGERAIRWKWTERELREALEQHPYMERLVRSSKWKAAFRRALDTLDDPVVKQPRSAHDTVHRSPRSVDDANDTVPAEAFQRGGAAERPLLADDSGTNSNSNSNISPNMASNESMQPDSDATQTGQLADDELLLYWSTDAQRPMWCRLWQLTEAHLGSLIWLGSITAVTLMFATTLRRKRLRQRQIRSLQQAVHGRLQEQKRSYLVALQRGRADVVTPFLIDVHLRDELLGDIANIYDRQRLWEGVSARARTDSRLQLRSETFTDGRRALVWEWTGPLGSAENAAPHLVLSGGTTSVE</sequence>
<feature type="region of interest" description="Disordered" evidence="6">
    <location>
        <begin position="390"/>
        <end position="411"/>
    </location>
</feature>
<dbReference type="GO" id="GO:0034399">
    <property type="term" value="C:nuclear periphery"/>
    <property type="evidence" value="ECO:0007669"/>
    <property type="project" value="TreeGrafter"/>
</dbReference>
<dbReference type="PANTHER" id="PTHR47808:SF2">
    <property type="entry name" value="LEM DOMAIN-CONTAINING PROTEIN 2"/>
    <property type="match status" value="1"/>
</dbReference>
<evidence type="ECO:0000256" key="1">
    <source>
        <dbReference type="ARBA" id="ARBA00004126"/>
    </source>
</evidence>
<dbReference type="OrthoDB" id="341403at2759"/>
<dbReference type="AlphaFoldDB" id="M1VA15"/>
<dbReference type="GO" id="GO:0071763">
    <property type="term" value="P:nuclear membrane organization"/>
    <property type="evidence" value="ECO:0007669"/>
    <property type="project" value="TreeGrafter"/>
</dbReference>
<feature type="compositionally biased region" description="Basic and acidic residues" evidence="6">
    <location>
        <begin position="625"/>
        <end position="636"/>
    </location>
</feature>
<evidence type="ECO:0000256" key="6">
    <source>
        <dbReference type="SAM" id="MobiDB-lite"/>
    </source>
</evidence>
<feature type="compositionally biased region" description="Basic and acidic residues" evidence="6">
    <location>
        <begin position="219"/>
        <end position="239"/>
    </location>
</feature>
<dbReference type="InterPro" id="IPR044780">
    <property type="entry name" value="Heh2/Src1"/>
</dbReference>
<feature type="compositionally biased region" description="Low complexity" evidence="6">
    <location>
        <begin position="200"/>
        <end position="209"/>
    </location>
</feature>
<dbReference type="PANTHER" id="PTHR47808">
    <property type="entry name" value="INNER NUCLEAR MEMBRANE PROTEIN HEH2-RELATED"/>
    <property type="match status" value="1"/>
</dbReference>
<reference evidence="9 10" key="2">
    <citation type="journal article" date="2007" name="BMC Biol.">
        <title>A 100%-complete sequence reveals unusually simple genomic features in the hot-spring red alga Cyanidioschyzon merolae.</title>
        <authorList>
            <person name="Nozaki H."/>
            <person name="Takano H."/>
            <person name="Misumi O."/>
            <person name="Terasawa K."/>
            <person name="Matsuzaki M."/>
            <person name="Maruyama S."/>
            <person name="Nishida K."/>
            <person name="Yagisawa F."/>
            <person name="Yoshida Y."/>
            <person name="Fujiwara T."/>
            <person name="Takio S."/>
            <person name="Tamura K."/>
            <person name="Chung S.J."/>
            <person name="Nakamura S."/>
            <person name="Kuroiwa H."/>
            <person name="Tanaka K."/>
            <person name="Sato N."/>
            <person name="Kuroiwa T."/>
        </authorList>
    </citation>
    <scope>NUCLEOTIDE SEQUENCE [LARGE SCALE GENOMIC DNA]</scope>
    <source>
        <strain evidence="9 10">10D</strain>
    </source>
</reference>
<keyword evidence="3 7" id="KW-1133">Transmembrane helix</keyword>
<feature type="compositionally biased region" description="Polar residues" evidence="6">
    <location>
        <begin position="315"/>
        <end position="336"/>
    </location>
</feature>
<dbReference type="EMBL" id="AP006498">
    <property type="protein sequence ID" value="BAM81859.1"/>
    <property type="molecule type" value="Genomic_DNA"/>
</dbReference>
<feature type="compositionally biased region" description="Polar residues" evidence="6">
    <location>
        <begin position="466"/>
        <end position="477"/>
    </location>
</feature>
<dbReference type="GO" id="GO:0003682">
    <property type="term" value="F:chromatin binding"/>
    <property type="evidence" value="ECO:0007669"/>
    <property type="project" value="InterPro"/>
</dbReference>
<dbReference type="RefSeq" id="XP_005537895.1">
    <property type="nucleotide sequence ID" value="XM_005537838.1"/>
</dbReference>
<feature type="domain" description="Man1/Src1-like C-terminal" evidence="8">
    <location>
        <begin position="763"/>
        <end position="1096"/>
    </location>
</feature>
<accession>M1VA15</accession>
<feature type="compositionally biased region" description="Low complexity" evidence="6">
    <location>
        <begin position="914"/>
        <end position="931"/>
    </location>
</feature>
<feature type="region of interest" description="Disordered" evidence="6">
    <location>
        <begin position="601"/>
        <end position="705"/>
    </location>
</feature>
<feature type="compositionally biased region" description="Polar residues" evidence="6">
    <location>
        <begin position="637"/>
        <end position="647"/>
    </location>
</feature>
<feature type="compositionally biased region" description="Polar residues" evidence="6">
    <location>
        <begin position="932"/>
        <end position="942"/>
    </location>
</feature>
<keyword evidence="4 7" id="KW-0472">Membrane</keyword>
<evidence type="ECO:0000256" key="4">
    <source>
        <dbReference type="ARBA" id="ARBA00023136"/>
    </source>
</evidence>
<dbReference type="GeneID" id="16996183"/>
<feature type="region of interest" description="Disordered" evidence="6">
    <location>
        <begin position="259"/>
        <end position="340"/>
    </location>
</feature>
<dbReference type="InterPro" id="IPR018996">
    <property type="entry name" value="Man1/Src1-like_C"/>
</dbReference>
<gene>
    <name evidence="9" type="ORF">CYME_CMP246C</name>
</gene>
<protein>
    <recommendedName>
        <fullName evidence="8">Man1/Src1-like C-terminal domain-containing protein</fullName>
    </recommendedName>
</protein>
<feature type="region of interest" description="Disordered" evidence="6">
    <location>
        <begin position="96"/>
        <end position="245"/>
    </location>
</feature>
<evidence type="ECO:0000313" key="10">
    <source>
        <dbReference type="Proteomes" id="UP000007014"/>
    </source>
</evidence>
<feature type="compositionally biased region" description="Basic and acidic residues" evidence="6">
    <location>
        <begin position="115"/>
        <end position="125"/>
    </location>
</feature>
<comment type="subcellular location">
    <subcellularLocation>
        <location evidence="1">Nucleus membrane</location>
    </subcellularLocation>
</comment>
<proteinExistence type="predicted"/>
<feature type="region of interest" description="Disordered" evidence="6">
    <location>
        <begin position="1"/>
        <end position="31"/>
    </location>
</feature>
<dbReference type="HOGENOM" id="CLU_280967_0_0_1"/>
<evidence type="ECO:0000313" key="9">
    <source>
        <dbReference type="EMBL" id="BAM81859.1"/>
    </source>
</evidence>
<evidence type="ECO:0000256" key="2">
    <source>
        <dbReference type="ARBA" id="ARBA00022692"/>
    </source>
</evidence>
<feature type="transmembrane region" description="Helical" evidence="7">
    <location>
        <begin position="975"/>
        <end position="995"/>
    </location>
</feature>
<dbReference type="GO" id="GO:0005783">
    <property type="term" value="C:endoplasmic reticulum"/>
    <property type="evidence" value="ECO:0007669"/>
    <property type="project" value="TreeGrafter"/>
</dbReference>
<name>M1VA15_CYAM1</name>
<evidence type="ECO:0000256" key="3">
    <source>
        <dbReference type="ARBA" id="ARBA00022989"/>
    </source>
</evidence>
<dbReference type="Gramene" id="CMP246CT">
    <property type="protein sequence ID" value="CMP246CT"/>
    <property type="gene ID" value="CMP246C"/>
</dbReference>
<feature type="compositionally biased region" description="Polar residues" evidence="6">
    <location>
        <begin position="689"/>
        <end position="701"/>
    </location>
</feature>
<keyword evidence="5" id="KW-0539">Nucleus</keyword>
<evidence type="ECO:0000256" key="7">
    <source>
        <dbReference type="SAM" id="Phobius"/>
    </source>
</evidence>
<dbReference type="KEGG" id="cme:CYME_CMP246C"/>
<organism evidence="9 10">
    <name type="scientific">Cyanidioschyzon merolae (strain NIES-3377 / 10D)</name>
    <name type="common">Unicellular red alga</name>
    <dbReference type="NCBI Taxonomy" id="280699"/>
    <lineage>
        <taxon>Eukaryota</taxon>
        <taxon>Rhodophyta</taxon>
        <taxon>Bangiophyceae</taxon>
        <taxon>Cyanidiales</taxon>
        <taxon>Cyanidiaceae</taxon>
        <taxon>Cyanidioschyzon</taxon>
    </lineage>
</organism>